<keyword evidence="3" id="KW-1185">Reference proteome</keyword>
<organism evidence="2 3">
    <name type="scientific">candidate division TM6 bacterium JCVI TM6SC1</name>
    <dbReference type="NCBI Taxonomy" id="1306947"/>
    <lineage>
        <taxon>Bacteria</taxon>
        <taxon>Candidatus Babelota</taxon>
        <taxon>Vermiphilus</taxon>
    </lineage>
</organism>
<protein>
    <submittedName>
        <fullName evidence="2">Uncharacterized protein</fullName>
    </submittedName>
</protein>
<sequence length="114" mass="13163">MELVRKFILYTSIFSTVIINAGQTSPQNTQRPPQELENMMKNHHDKIVLLLEEVEARGTEDQQAMVADIKRLEKRIRDTMRRYAPRERSTNGRPGAVARPTTRVTRAVETVETE</sequence>
<name>A0A0D2JEW2_9BACT</name>
<evidence type="ECO:0000313" key="3">
    <source>
        <dbReference type="Proteomes" id="UP000032214"/>
    </source>
</evidence>
<dbReference type="EMBL" id="ARQD01000001">
    <property type="protein sequence ID" value="KIX85586.1"/>
    <property type="molecule type" value="Genomic_DNA"/>
</dbReference>
<evidence type="ECO:0000256" key="1">
    <source>
        <dbReference type="SAM" id="MobiDB-lite"/>
    </source>
</evidence>
<dbReference type="AlphaFoldDB" id="A0A0D2JEW2"/>
<reference evidence="2 3" key="1">
    <citation type="journal article" date="2013" name="Proc. Natl. Acad. Sci. U.S.A.">
        <title>Candidate phylum TM6 genome recovered from a hospital sink biofilm provides genomic insights into this uncultivated phylum.</title>
        <authorList>
            <person name="McLean J.S."/>
            <person name="Lombardo M.J."/>
            <person name="Badger J.H."/>
            <person name="Edlund A."/>
            <person name="Novotny M."/>
            <person name="Yee-Greenbaum J."/>
            <person name="Vyahhi N."/>
            <person name="Hall A.P."/>
            <person name="Yang Y."/>
            <person name="Dupont C.L."/>
            <person name="Ziegler M.G."/>
            <person name="Chitsaz H."/>
            <person name="Allen A.E."/>
            <person name="Yooseph S."/>
            <person name="Tesler G."/>
            <person name="Pevzner P.A."/>
            <person name="Friedman R.M."/>
            <person name="Nealson K.H."/>
            <person name="Venter J.C."/>
            <person name="Lasken R.S."/>
        </authorList>
    </citation>
    <scope>NUCLEOTIDE SEQUENCE [LARGE SCALE GENOMIC DNA]</scope>
    <source>
        <strain evidence="2 3">TM6SC1</strain>
    </source>
</reference>
<accession>A0A0D2JEW2</accession>
<dbReference type="Proteomes" id="UP000032214">
    <property type="component" value="Unassembled WGS sequence"/>
</dbReference>
<comment type="caution">
    <text evidence="2">The sequence shown here is derived from an EMBL/GenBank/DDBJ whole genome shotgun (WGS) entry which is preliminary data.</text>
</comment>
<feature type="region of interest" description="Disordered" evidence="1">
    <location>
        <begin position="80"/>
        <end position="114"/>
    </location>
</feature>
<proteinExistence type="predicted"/>
<gene>
    <name evidence="2" type="ORF">J120_01325</name>
</gene>
<feature type="compositionally biased region" description="Basic and acidic residues" evidence="1">
    <location>
        <begin position="80"/>
        <end position="90"/>
    </location>
</feature>
<feature type="compositionally biased region" description="Low complexity" evidence="1">
    <location>
        <begin position="96"/>
        <end position="114"/>
    </location>
</feature>
<evidence type="ECO:0000313" key="2">
    <source>
        <dbReference type="EMBL" id="KIX85586.1"/>
    </source>
</evidence>